<dbReference type="Gene3D" id="1.20.272.10">
    <property type="match status" value="1"/>
</dbReference>
<dbReference type="InterPro" id="IPR005790">
    <property type="entry name" value="DNA_polIII_delta"/>
</dbReference>
<dbReference type="EMBL" id="JANPWE010000002">
    <property type="protein sequence ID" value="MCR6544954.1"/>
    <property type="molecule type" value="Genomic_DNA"/>
</dbReference>
<comment type="catalytic activity">
    <reaction evidence="8">
        <text>DNA(n) + a 2'-deoxyribonucleoside 5'-triphosphate = DNA(n+1) + diphosphate</text>
        <dbReference type="Rhea" id="RHEA:22508"/>
        <dbReference type="Rhea" id="RHEA-COMP:17339"/>
        <dbReference type="Rhea" id="RHEA-COMP:17340"/>
        <dbReference type="ChEBI" id="CHEBI:33019"/>
        <dbReference type="ChEBI" id="CHEBI:61560"/>
        <dbReference type="ChEBI" id="CHEBI:173112"/>
        <dbReference type="EC" id="2.7.7.7"/>
    </reaction>
</comment>
<evidence type="ECO:0000256" key="3">
    <source>
        <dbReference type="ARBA" id="ARBA00022679"/>
    </source>
</evidence>
<protein>
    <recommendedName>
        <fullName evidence="2">DNA polymerase III subunit delta</fullName>
        <ecNumber evidence="1">2.7.7.7</ecNumber>
    </recommendedName>
</protein>
<dbReference type="PANTHER" id="PTHR34388">
    <property type="entry name" value="DNA POLYMERASE III SUBUNIT DELTA"/>
    <property type="match status" value="1"/>
</dbReference>
<accession>A0ABT1Y261</accession>
<evidence type="ECO:0000256" key="7">
    <source>
        <dbReference type="ARBA" id="ARBA00034754"/>
    </source>
</evidence>
<dbReference type="EC" id="2.7.7.7" evidence="1"/>
<evidence type="ECO:0000313" key="11">
    <source>
        <dbReference type="EMBL" id="MCR6544954.1"/>
    </source>
</evidence>
<evidence type="ECO:0000256" key="1">
    <source>
        <dbReference type="ARBA" id="ARBA00012417"/>
    </source>
</evidence>
<evidence type="ECO:0000256" key="2">
    <source>
        <dbReference type="ARBA" id="ARBA00017703"/>
    </source>
</evidence>
<sequence>MDGTSILKDVKRGVVSLIYLFYGQERLLLEEAVTALTQLLTPGGTGDFNYEKFDGKTSTPAQVVNAANMLPVFAEKRLVIVTDAPWFSSEKGEEEGSQKHLYLDPLIEYIGNPSPSTCLVLVAGEKVDGRSKAVKGIKKVGQVVEFTSLRGMDLNKWLDKSLRQRGKKAQSGVFDYLTLAVGNNMSALEQELEKVSLFVGSAEEITMQDVKETASVNSTLNVFNLIDAVSKKDGSAAILQLRELLRTGESDRKIFYLLVRQMRILLQIIPLKKRGVTEAQIASELGLHPYVAKKGVEQSRNFTPQELIQALEILRDVDEKVKTGRGDSLALIEGAIMRMCVKLTDK</sequence>
<evidence type="ECO:0000313" key="12">
    <source>
        <dbReference type="Proteomes" id="UP001524944"/>
    </source>
</evidence>
<dbReference type="PANTHER" id="PTHR34388:SF1">
    <property type="entry name" value="DNA POLYMERASE III SUBUNIT DELTA"/>
    <property type="match status" value="1"/>
</dbReference>
<dbReference type="Gene3D" id="1.10.8.60">
    <property type="match status" value="1"/>
</dbReference>
<dbReference type="RefSeq" id="WP_157677236.1">
    <property type="nucleotide sequence ID" value="NZ_CP022121.1"/>
</dbReference>
<name>A0ABT1Y261_9FIRM</name>
<keyword evidence="4 11" id="KW-0548">Nucleotidyltransferase</keyword>
<organism evidence="11 12">
    <name type="scientific">Dehalobacterium formicoaceticum</name>
    <dbReference type="NCBI Taxonomy" id="51515"/>
    <lineage>
        <taxon>Bacteria</taxon>
        <taxon>Bacillati</taxon>
        <taxon>Bacillota</taxon>
        <taxon>Clostridia</taxon>
        <taxon>Eubacteriales</taxon>
        <taxon>Peptococcaceae</taxon>
        <taxon>Dehalobacterium</taxon>
    </lineage>
</organism>
<evidence type="ECO:0000256" key="8">
    <source>
        <dbReference type="ARBA" id="ARBA00049244"/>
    </source>
</evidence>
<dbReference type="GO" id="GO:0003887">
    <property type="term" value="F:DNA-directed DNA polymerase activity"/>
    <property type="evidence" value="ECO:0007669"/>
    <property type="project" value="UniProtKB-EC"/>
</dbReference>
<evidence type="ECO:0000256" key="4">
    <source>
        <dbReference type="ARBA" id="ARBA00022695"/>
    </source>
</evidence>
<keyword evidence="6" id="KW-0239">DNA-directed DNA polymerase</keyword>
<dbReference type="SUPFAM" id="SSF48019">
    <property type="entry name" value="post-AAA+ oligomerization domain-like"/>
    <property type="match status" value="1"/>
</dbReference>
<feature type="domain" description="DNA polymerase III delta subunit-like C-terminal" evidence="10">
    <location>
        <begin position="221"/>
        <end position="338"/>
    </location>
</feature>
<dbReference type="InterPro" id="IPR048466">
    <property type="entry name" value="DNA_pol3_delta-like_C"/>
</dbReference>
<dbReference type="Pfam" id="PF06144">
    <property type="entry name" value="DNA_pol3_delta"/>
    <property type="match status" value="1"/>
</dbReference>
<dbReference type="Pfam" id="PF21694">
    <property type="entry name" value="DNA_pol3_delta_C"/>
    <property type="match status" value="1"/>
</dbReference>
<comment type="similarity">
    <text evidence="7">Belongs to the DNA polymerase HolA subunit family.</text>
</comment>
<dbReference type="InterPro" id="IPR010372">
    <property type="entry name" value="DNA_pol3_delta_N"/>
</dbReference>
<keyword evidence="3 11" id="KW-0808">Transferase</keyword>
<comment type="caution">
    <text evidence="11">The sequence shown here is derived from an EMBL/GenBank/DDBJ whole genome shotgun (WGS) entry which is preliminary data.</text>
</comment>
<keyword evidence="12" id="KW-1185">Reference proteome</keyword>
<feature type="domain" description="DNA polymerase III delta N-terminal" evidence="9">
    <location>
        <begin position="19"/>
        <end position="146"/>
    </location>
</feature>
<evidence type="ECO:0000256" key="5">
    <source>
        <dbReference type="ARBA" id="ARBA00022705"/>
    </source>
</evidence>
<dbReference type="NCBIfam" id="TIGR01128">
    <property type="entry name" value="holA"/>
    <property type="match status" value="1"/>
</dbReference>
<evidence type="ECO:0000259" key="9">
    <source>
        <dbReference type="Pfam" id="PF06144"/>
    </source>
</evidence>
<reference evidence="11 12" key="1">
    <citation type="submission" date="2022-08" db="EMBL/GenBank/DDBJ databases">
        <title>Proteogenomics of the novel Dehalobacterium formicoaceticum strain EZ94 highlights a key role of methyltransferases during anaerobic dichloromethane degradation.</title>
        <authorList>
            <person name="Wasmund K."/>
        </authorList>
    </citation>
    <scope>NUCLEOTIDE SEQUENCE [LARGE SCALE GENOMIC DNA]</scope>
    <source>
        <strain evidence="11 12">EZ94</strain>
    </source>
</reference>
<keyword evidence="5" id="KW-0235">DNA replication</keyword>
<dbReference type="Gene3D" id="3.40.50.300">
    <property type="entry name" value="P-loop containing nucleotide triphosphate hydrolases"/>
    <property type="match status" value="1"/>
</dbReference>
<gene>
    <name evidence="11" type="primary">holA</name>
    <name evidence="11" type="ORF">NVS47_05375</name>
</gene>
<proteinExistence type="inferred from homology"/>
<dbReference type="Proteomes" id="UP001524944">
    <property type="component" value="Unassembled WGS sequence"/>
</dbReference>
<dbReference type="InterPro" id="IPR027417">
    <property type="entry name" value="P-loop_NTPase"/>
</dbReference>
<dbReference type="InterPro" id="IPR008921">
    <property type="entry name" value="DNA_pol3_clamp-load_cplx_C"/>
</dbReference>
<evidence type="ECO:0000256" key="6">
    <source>
        <dbReference type="ARBA" id="ARBA00022932"/>
    </source>
</evidence>
<dbReference type="SUPFAM" id="SSF52540">
    <property type="entry name" value="P-loop containing nucleoside triphosphate hydrolases"/>
    <property type="match status" value="1"/>
</dbReference>
<evidence type="ECO:0000259" key="10">
    <source>
        <dbReference type="Pfam" id="PF21694"/>
    </source>
</evidence>